<evidence type="ECO:0000313" key="2">
    <source>
        <dbReference type="Proteomes" id="UP000625711"/>
    </source>
</evidence>
<keyword evidence="2" id="KW-1185">Reference proteome</keyword>
<dbReference type="EMBL" id="JAACXV010013870">
    <property type="protein sequence ID" value="KAF7272007.1"/>
    <property type="molecule type" value="Genomic_DNA"/>
</dbReference>
<comment type="caution">
    <text evidence="1">The sequence shown here is derived from an EMBL/GenBank/DDBJ whole genome shotgun (WGS) entry which is preliminary data.</text>
</comment>
<dbReference type="AlphaFoldDB" id="A0A834IDS7"/>
<accession>A0A834IDS7</accession>
<reference evidence="1" key="1">
    <citation type="submission" date="2020-08" db="EMBL/GenBank/DDBJ databases">
        <title>Genome sequencing and assembly of the red palm weevil Rhynchophorus ferrugineus.</title>
        <authorList>
            <person name="Dias G.B."/>
            <person name="Bergman C.M."/>
            <person name="Manee M."/>
        </authorList>
    </citation>
    <scope>NUCLEOTIDE SEQUENCE</scope>
    <source>
        <strain evidence="1">AA-2017</strain>
        <tissue evidence="1">Whole larva</tissue>
    </source>
</reference>
<organism evidence="1 2">
    <name type="scientific">Rhynchophorus ferrugineus</name>
    <name type="common">Red palm weevil</name>
    <name type="synonym">Curculio ferrugineus</name>
    <dbReference type="NCBI Taxonomy" id="354439"/>
    <lineage>
        <taxon>Eukaryota</taxon>
        <taxon>Metazoa</taxon>
        <taxon>Ecdysozoa</taxon>
        <taxon>Arthropoda</taxon>
        <taxon>Hexapoda</taxon>
        <taxon>Insecta</taxon>
        <taxon>Pterygota</taxon>
        <taxon>Neoptera</taxon>
        <taxon>Endopterygota</taxon>
        <taxon>Coleoptera</taxon>
        <taxon>Polyphaga</taxon>
        <taxon>Cucujiformia</taxon>
        <taxon>Curculionidae</taxon>
        <taxon>Dryophthorinae</taxon>
        <taxon>Rhynchophorus</taxon>
    </lineage>
</organism>
<gene>
    <name evidence="1" type="ORF">GWI33_015175</name>
</gene>
<proteinExistence type="predicted"/>
<sequence>MFCLAIAYPATFVTSPMHCLSLLQAMDGGGGRRRVAAKSSAEDQALDQIAKEVSALDSLLVGDGYRDRSRDIVGISHLFDLGD</sequence>
<dbReference type="OrthoDB" id="6774548at2759"/>
<protein>
    <submittedName>
        <fullName evidence="1">Uncharacterized protein</fullName>
    </submittedName>
</protein>
<evidence type="ECO:0000313" key="1">
    <source>
        <dbReference type="EMBL" id="KAF7272007.1"/>
    </source>
</evidence>
<dbReference type="Proteomes" id="UP000625711">
    <property type="component" value="Unassembled WGS sequence"/>
</dbReference>
<name>A0A834IDS7_RHYFE</name>